<evidence type="ECO:0000313" key="7">
    <source>
        <dbReference type="EMBL" id="ADE56763.1"/>
    </source>
</evidence>
<dbReference type="HOGENOM" id="CLU_041575_5_2_0"/>
<dbReference type="InterPro" id="IPR023574">
    <property type="entry name" value="Ribosomal_uL4_dom_sf"/>
</dbReference>
<comment type="function">
    <text evidence="5">Forms part of the polypeptide exit tunnel.</text>
</comment>
<dbReference type="eggNOG" id="COG0088">
    <property type="taxonomic scope" value="Bacteria"/>
</dbReference>
<comment type="similarity">
    <text evidence="1 5">Belongs to the universal ribosomal protein uL4 family.</text>
</comment>
<comment type="function">
    <text evidence="5">One of the primary rRNA binding proteins, this protein initially binds near the 5'-end of the 23S rRNA. It is important during the early stages of 50S assembly. It makes multiple contacts with different domains of the 23S rRNA in the assembled 50S subunit and ribosome.</text>
</comment>
<dbReference type="PANTHER" id="PTHR10746">
    <property type="entry name" value="50S RIBOSOMAL PROTEIN L4"/>
    <property type="match status" value="1"/>
</dbReference>
<proteinExistence type="inferred from homology"/>
<evidence type="ECO:0000256" key="3">
    <source>
        <dbReference type="ARBA" id="ARBA00023274"/>
    </source>
</evidence>
<organism evidence="7 8">
    <name type="scientific">Aminobacterium colombiense (strain DSM 12261 / ALA-1)</name>
    <dbReference type="NCBI Taxonomy" id="572547"/>
    <lineage>
        <taxon>Bacteria</taxon>
        <taxon>Thermotogati</taxon>
        <taxon>Synergistota</taxon>
        <taxon>Synergistia</taxon>
        <taxon>Synergistales</taxon>
        <taxon>Aminobacteriaceae</taxon>
        <taxon>Aminobacterium</taxon>
    </lineage>
</organism>
<protein>
    <recommendedName>
        <fullName evidence="4 5">Large ribosomal subunit protein uL4</fullName>
    </recommendedName>
</protein>
<dbReference type="NCBIfam" id="TIGR03953">
    <property type="entry name" value="rplD_bact"/>
    <property type="match status" value="1"/>
</dbReference>
<dbReference type="HAMAP" id="MF_01328_B">
    <property type="entry name" value="Ribosomal_uL4_B"/>
    <property type="match status" value="1"/>
</dbReference>
<evidence type="ECO:0000256" key="4">
    <source>
        <dbReference type="ARBA" id="ARBA00035244"/>
    </source>
</evidence>
<keyword evidence="8" id="KW-1185">Reference proteome</keyword>
<accession>D5EDY1</accession>
<keyword evidence="3 5" id="KW-0687">Ribonucleoprotein</keyword>
<dbReference type="Proteomes" id="UP000002366">
    <property type="component" value="Chromosome"/>
</dbReference>
<feature type="compositionally biased region" description="Basic residues" evidence="6">
    <location>
        <begin position="60"/>
        <end position="77"/>
    </location>
</feature>
<evidence type="ECO:0000256" key="1">
    <source>
        <dbReference type="ARBA" id="ARBA00010528"/>
    </source>
</evidence>
<dbReference type="STRING" id="572547.Amico_0628"/>
<dbReference type="KEGG" id="aco:Amico_0628"/>
<feature type="region of interest" description="Disordered" evidence="6">
    <location>
        <begin position="50"/>
        <end position="100"/>
    </location>
</feature>
<evidence type="ECO:0000256" key="2">
    <source>
        <dbReference type="ARBA" id="ARBA00022980"/>
    </source>
</evidence>
<dbReference type="GO" id="GO:0006412">
    <property type="term" value="P:translation"/>
    <property type="evidence" value="ECO:0007669"/>
    <property type="project" value="UniProtKB-UniRule"/>
</dbReference>
<dbReference type="GO" id="GO:0003735">
    <property type="term" value="F:structural constituent of ribosome"/>
    <property type="evidence" value="ECO:0007669"/>
    <property type="project" value="InterPro"/>
</dbReference>
<dbReference type="EMBL" id="CP001997">
    <property type="protein sequence ID" value="ADE56763.1"/>
    <property type="molecule type" value="Genomic_DNA"/>
</dbReference>
<gene>
    <name evidence="5" type="primary">rplD</name>
    <name evidence="7" type="ordered locus">Amico_0628</name>
</gene>
<reference evidence="7 8" key="1">
    <citation type="journal article" date="2010" name="Stand. Genomic Sci.">
        <title>Complete genome sequence of Aminobacterium colombiense type strain (ALA-1).</title>
        <authorList>
            <person name="Chertkov O."/>
            <person name="Sikorski J."/>
            <person name="Brambilla E."/>
            <person name="Lapidus A."/>
            <person name="Copeland A."/>
            <person name="Glavina Del Rio T."/>
            <person name="Nolan M."/>
            <person name="Lucas S."/>
            <person name="Tice H."/>
            <person name="Cheng J.F."/>
            <person name="Han C."/>
            <person name="Detter J.C."/>
            <person name="Bruce D."/>
            <person name="Tapia R."/>
            <person name="Goodwin L."/>
            <person name="Pitluck S."/>
            <person name="Liolios K."/>
            <person name="Ivanova N."/>
            <person name="Mavromatis K."/>
            <person name="Ovchinnikova G."/>
            <person name="Pati A."/>
            <person name="Chen A."/>
            <person name="Palaniappan K."/>
            <person name="Land M."/>
            <person name="Hauser L."/>
            <person name="Chang Y.J."/>
            <person name="Jeffries C.D."/>
            <person name="Spring S."/>
            <person name="Rohde M."/>
            <person name="Goker M."/>
            <person name="Bristow J."/>
            <person name="Eisen J.A."/>
            <person name="Markowitz V."/>
            <person name="Hugenholtz P."/>
            <person name="Kyrpides N.C."/>
            <person name="Klenk H.P."/>
        </authorList>
    </citation>
    <scope>NUCLEOTIDE SEQUENCE [LARGE SCALE GENOMIC DNA]</scope>
    <source>
        <strain evidence="8">DSM 12261 / ALA-1</strain>
    </source>
</reference>
<dbReference type="AlphaFoldDB" id="D5EDY1"/>
<dbReference type="PANTHER" id="PTHR10746:SF6">
    <property type="entry name" value="LARGE RIBOSOMAL SUBUNIT PROTEIN UL4M"/>
    <property type="match status" value="1"/>
</dbReference>
<dbReference type="GO" id="GO:0019843">
    <property type="term" value="F:rRNA binding"/>
    <property type="evidence" value="ECO:0007669"/>
    <property type="project" value="UniProtKB-UniRule"/>
</dbReference>
<dbReference type="GO" id="GO:0005840">
    <property type="term" value="C:ribosome"/>
    <property type="evidence" value="ECO:0007669"/>
    <property type="project" value="UniProtKB-KW"/>
</dbReference>
<dbReference type="Pfam" id="PF00573">
    <property type="entry name" value="Ribosomal_L4"/>
    <property type="match status" value="1"/>
</dbReference>
<evidence type="ECO:0000256" key="5">
    <source>
        <dbReference type="HAMAP-Rule" id="MF_01328"/>
    </source>
</evidence>
<name>D5EDY1_AMICL</name>
<keyword evidence="5" id="KW-0699">rRNA-binding</keyword>
<dbReference type="GO" id="GO:1990904">
    <property type="term" value="C:ribonucleoprotein complex"/>
    <property type="evidence" value="ECO:0007669"/>
    <property type="project" value="UniProtKB-KW"/>
</dbReference>
<dbReference type="SUPFAM" id="SSF52166">
    <property type="entry name" value="Ribosomal protein L4"/>
    <property type="match status" value="1"/>
</dbReference>
<dbReference type="Gene3D" id="3.40.1370.10">
    <property type="match status" value="1"/>
</dbReference>
<keyword evidence="5" id="KW-0694">RNA-binding</keyword>
<keyword evidence="2 5" id="KW-0689">Ribosomal protein</keyword>
<dbReference type="InterPro" id="IPR013005">
    <property type="entry name" value="Ribosomal_uL4-like"/>
</dbReference>
<dbReference type="OrthoDB" id="9803201at2"/>
<evidence type="ECO:0000256" key="6">
    <source>
        <dbReference type="SAM" id="MobiDB-lite"/>
    </source>
</evidence>
<evidence type="ECO:0000313" key="8">
    <source>
        <dbReference type="Proteomes" id="UP000002366"/>
    </source>
</evidence>
<sequence>MPTVKLVSFQGEQVSDLQLSDSVFAAPIHVPAMHQVVVAQLANLRQGTHSCKGRGEVRGGGRKPWRQKHTGRARHGSTRSPIWVGGGVAHGPSPRDYSQKVNKKVRRLALRSALSLKVRDNLLTVVDHIDLDTPSTKEMLGFIDKMGVKKPLIVLHEPNDAVSKSVRNIPDARAINVGNINVYDLLNYQNLILTQEAVARIEEVYSI</sequence>
<comment type="subunit">
    <text evidence="5">Part of the 50S ribosomal subunit.</text>
</comment>
<dbReference type="InterPro" id="IPR002136">
    <property type="entry name" value="Ribosomal_uL4"/>
</dbReference>
<dbReference type="RefSeq" id="WP_013048029.1">
    <property type="nucleotide sequence ID" value="NC_014011.1"/>
</dbReference>